<dbReference type="Pfam" id="PF02661">
    <property type="entry name" value="Fic"/>
    <property type="match status" value="1"/>
</dbReference>
<dbReference type="InterPro" id="IPR036597">
    <property type="entry name" value="Fido-like_dom_sf"/>
</dbReference>
<gene>
    <name evidence="2" type="ORF">HQ865_12530</name>
</gene>
<accession>A0A7D4PUA3</accession>
<sequence length="125" mass="14045">MIILEEVIQLHNEIINLSGGGNGLRDEGSLMAALARPFATFDQIDLYPTAIEKATAIFESIVINHPFIDGNKRTSYVLMRLMLREGGWDINVTEDEKYEFVIAASTGEIRFDEIKAWLEAKATKL</sequence>
<dbReference type="PROSITE" id="PS51459">
    <property type="entry name" value="FIDO"/>
    <property type="match status" value="1"/>
</dbReference>
<dbReference type="SUPFAM" id="SSF140931">
    <property type="entry name" value="Fic-like"/>
    <property type="match status" value="1"/>
</dbReference>
<dbReference type="EMBL" id="CP054139">
    <property type="protein sequence ID" value="QKJ30548.1"/>
    <property type="molecule type" value="Genomic_DNA"/>
</dbReference>
<dbReference type="InterPro" id="IPR053737">
    <property type="entry name" value="Type_II_TA_Toxin"/>
</dbReference>
<dbReference type="Gene3D" id="1.20.120.1870">
    <property type="entry name" value="Fic/DOC protein, Fido domain"/>
    <property type="match status" value="1"/>
</dbReference>
<protein>
    <submittedName>
        <fullName evidence="2">Type II toxin-antitoxin system death-on-curing family toxin</fullName>
    </submittedName>
</protein>
<reference evidence="2 3" key="1">
    <citation type="submission" date="2020-05" db="EMBL/GenBank/DDBJ databases">
        <title>Mucilaginibacter mali sp. nov.</title>
        <authorList>
            <person name="Kim H.S."/>
            <person name="Lee K.C."/>
            <person name="Suh M.K."/>
            <person name="Kim J.-S."/>
            <person name="Han K.-I."/>
            <person name="Eom M.K."/>
            <person name="Shin Y.K."/>
            <person name="Lee J.-S."/>
        </authorList>
    </citation>
    <scope>NUCLEOTIDE SEQUENCE [LARGE SCALE GENOMIC DNA]</scope>
    <source>
        <strain evidence="2 3">G2-14</strain>
    </source>
</reference>
<evidence type="ECO:0000313" key="2">
    <source>
        <dbReference type="EMBL" id="QKJ30548.1"/>
    </source>
</evidence>
<dbReference type="InterPro" id="IPR003812">
    <property type="entry name" value="Fido"/>
</dbReference>
<dbReference type="PANTHER" id="PTHR39426:SF1">
    <property type="entry name" value="HOMOLOGY TO DEATH-ON-CURING PROTEIN OF PHAGE P1"/>
    <property type="match status" value="1"/>
</dbReference>
<dbReference type="InterPro" id="IPR006440">
    <property type="entry name" value="Doc"/>
</dbReference>
<dbReference type="Proteomes" id="UP000505355">
    <property type="component" value="Chromosome"/>
</dbReference>
<dbReference type="GO" id="GO:0016301">
    <property type="term" value="F:kinase activity"/>
    <property type="evidence" value="ECO:0007669"/>
    <property type="project" value="InterPro"/>
</dbReference>
<dbReference type="AlphaFoldDB" id="A0A7D4PUA3"/>
<evidence type="ECO:0000313" key="3">
    <source>
        <dbReference type="Proteomes" id="UP000505355"/>
    </source>
</evidence>
<dbReference type="NCBIfam" id="TIGR01550">
    <property type="entry name" value="DOC_P1"/>
    <property type="match status" value="1"/>
</dbReference>
<name>A0A7D4PUA3_9SPHI</name>
<proteinExistence type="predicted"/>
<keyword evidence="3" id="KW-1185">Reference proteome</keyword>
<feature type="domain" description="Fido" evidence="1">
    <location>
        <begin position="2"/>
        <end position="120"/>
    </location>
</feature>
<evidence type="ECO:0000259" key="1">
    <source>
        <dbReference type="PROSITE" id="PS51459"/>
    </source>
</evidence>
<dbReference type="PANTHER" id="PTHR39426">
    <property type="entry name" value="HOMOLOGY TO DEATH-ON-CURING PROTEIN OF PHAGE P1"/>
    <property type="match status" value="1"/>
</dbReference>
<dbReference type="KEGG" id="mmab:HQ865_12530"/>
<dbReference type="RefSeq" id="WP_173415222.1">
    <property type="nucleotide sequence ID" value="NZ_CP054139.1"/>
</dbReference>
<organism evidence="2 3">
    <name type="scientific">Mucilaginibacter mali</name>
    <dbReference type="NCBI Taxonomy" id="2740462"/>
    <lineage>
        <taxon>Bacteria</taxon>
        <taxon>Pseudomonadati</taxon>
        <taxon>Bacteroidota</taxon>
        <taxon>Sphingobacteriia</taxon>
        <taxon>Sphingobacteriales</taxon>
        <taxon>Sphingobacteriaceae</taxon>
        <taxon>Mucilaginibacter</taxon>
    </lineage>
</organism>